<keyword evidence="2" id="KW-1185">Reference proteome</keyword>
<reference evidence="1 2" key="1">
    <citation type="journal article" date="2015" name="Genome Announc.">
        <title>Expanding the biotechnology potential of lactobacilli through comparative genomics of 213 strains and associated genera.</title>
        <authorList>
            <person name="Sun Z."/>
            <person name="Harris H.M."/>
            <person name="McCann A."/>
            <person name="Guo C."/>
            <person name="Argimon S."/>
            <person name="Zhang W."/>
            <person name="Yang X."/>
            <person name="Jeffery I.B."/>
            <person name="Cooney J.C."/>
            <person name="Kagawa T.F."/>
            <person name="Liu W."/>
            <person name="Song Y."/>
            <person name="Salvetti E."/>
            <person name="Wrobel A."/>
            <person name="Rasinkangas P."/>
            <person name="Parkhill J."/>
            <person name="Rea M.C."/>
            <person name="O'Sullivan O."/>
            <person name="Ritari J."/>
            <person name="Douillard F.P."/>
            <person name="Paul Ross R."/>
            <person name="Yang R."/>
            <person name="Briner A.E."/>
            <person name="Felis G.E."/>
            <person name="de Vos W.M."/>
            <person name="Barrangou R."/>
            <person name="Klaenhammer T.R."/>
            <person name="Caufield P.W."/>
            <person name="Cui Y."/>
            <person name="Zhang H."/>
            <person name="O'Toole P.W."/>
        </authorList>
    </citation>
    <scope>NUCLEOTIDE SEQUENCE [LARGE SCALE GENOMIC DNA]</scope>
    <source>
        <strain evidence="1 2">DSM 20623</strain>
    </source>
</reference>
<proteinExistence type="predicted"/>
<dbReference type="EMBL" id="JQBS01000001">
    <property type="protein sequence ID" value="KRN57721.1"/>
    <property type="molecule type" value="Genomic_DNA"/>
</dbReference>
<evidence type="ECO:0000313" key="1">
    <source>
        <dbReference type="EMBL" id="KRN57721.1"/>
    </source>
</evidence>
<evidence type="ECO:0000313" key="2">
    <source>
        <dbReference type="Proteomes" id="UP000051658"/>
    </source>
</evidence>
<dbReference type="Proteomes" id="UP000051658">
    <property type="component" value="Unassembled WGS sequence"/>
</dbReference>
<sequence>MIEKQWVAGTVMALDKDGKSVFLVANQSGKADDFSFPATKLSKDRTGLASILEDLKEKLTIEVSSLNLFELTNAVVDDMRIPLFVFEMPKEMENLEMLLKPSESNLSWQHTSALRDALKTWEISGVPQF</sequence>
<dbReference type="PATRIC" id="fig|1449336.4.peg.1000"/>
<name>A0A0R2HY77_CARDV</name>
<gene>
    <name evidence="1" type="ORF">IV74_GL000976</name>
</gene>
<dbReference type="eggNOG" id="ENOG50337JK">
    <property type="taxonomic scope" value="Bacteria"/>
</dbReference>
<dbReference type="AlphaFoldDB" id="A0A0R2HY77"/>
<protein>
    <recommendedName>
        <fullName evidence="3">Nudix hydrolase domain-containing protein</fullName>
    </recommendedName>
</protein>
<dbReference type="RefSeq" id="WP_034568601.1">
    <property type="nucleotide sequence ID" value="NZ_JQBS01000001.1"/>
</dbReference>
<comment type="caution">
    <text evidence="1">The sequence shown here is derived from an EMBL/GenBank/DDBJ whole genome shotgun (WGS) entry which is preliminary data.</text>
</comment>
<dbReference type="GeneID" id="89589486"/>
<organism evidence="1 2">
    <name type="scientific">Carnobacterium divergens DSM 20623</name>
    <dbReference type="NCBI Taxonomy" id="1449336"/>
    <lineage>
        <taxon>Bacteria</taxon>
        <taxon>Bacillati</taxon>
        <taxon>Bacillota</taxon>
        <taxon>Bacilli</taxon>
        <taxon>Lactobacillales</taxon>
        <taxon>Carnobacteriaceae</taxon>
        <taxon>Carnobacterium</taxon>
    </lineage>
</organism>
<accession>A0A0R2HY77</accession>
<evidence type="ECO:0008006" key="3">
    <source>
        <dbReference type="Google" id="ProtNLM"/>
    </source>
</evidence>